<evidence type="ECO:0000313" key="2">
    <source>
        <dbReference type="Proteomes" id="UP001161916"/>
    </source>
</evidence>
<dbReference type="EMBL" id="JAOPMH010000001">
    <property type="protein sequence ID" value="MDH7889097.1"/>
    <property type="molecule type" value="Genomic_DNA"/>
</dbReference>
<protein>
    <submittedName>
        <fullName evidence="1">Uncharacterized protein</fullName>
    </submittedName>
</protein>
<sequence length="269" mass="30221">MRFTASPVGGRITPLPSNEFYQSPFDGRWVDVDEAEVFRLIDMQRERISGTHGKAVPVDGKCGKLKMHETKLIEFNPTKIVCACGMAFPSWEAYGTHVDDAIAAPAETSTQTVCDVLADHLGDLDMEFGFHVSYTDRGRVRCDCGGEYNDLHAWRVHVAETLLKGLNVPDSPSLPFCLTYDDWDDSSEDNQPQVGDYGVAIRENAHGQEEIPFHIEREGHTGLPVACLNMRLYAKPEDDIEDGQYVSLFQLYLDGFLLSRTGRKWNENE</sequence>
<comment type="caution">
    <text evidence="1">The sequence shown here is derived from an EMBL/GenBank/DDBJ whole genome shotgun (WGS) entry which is preliminary data.</text>
</comment>
<evidence type="ECO:0000313" key="1">
    <source>
        <dbReference type="EMBL" id="MDH7889097.1"/>
    </source>
</evidence>
<accession>A0AA43P4D2</accession>
<name>A0AA43P4D2_9BIFI</name>
<gene>
    <name evidence="1" type="ORF">OB951_00475</name>
</gene>
<organism evidence="1 2">
    <name type="scientific">Bifidobacterium catenulatum subsp. kashiwanohense</name>
    <dbReference type="NCBI Taxonomy" id="630129"/>
    <lineage>
        <taxon>Bacteria</taxon>
        <taxon>Bacillati</taxon>
        <taxon>Actinomycetota</taxon>
        <taxon>Actinomycetes</taxon>
        <taxon>Bifidobacteriales</taxon>
        <taxon>Bifidobacteriaceae</taxon>
        <taxon>Bifidobacterium</taxon>
    </lineage>
</organism>
<reference evidence="1" key="2">
    <citation type="journal article" date="2023" name="Gut Microbes">
        <title>Characterization of Bifidobacterium kashiwanohense that utilizes both milk- and plant-derived oligosaccharides.</title>
        <authorList>
            <person name="Orihara K."/>
            <person name="Yahagi K."/>
            <person name="Saito Y."/>
            <person name="Watanabe Y."/>
            <person name="Sasai T."/>
            <person name="Hara T."/>
            <person name="Tsukuda N."/>
            <person name="Oki K."/>
            <person name="Fujimoto J."/>
            <person name="Matsuki T."/>
        </authorList>
    </citation>
    <scope>NUCLEOTIDE SEQUENCE</scope>
    <source>
        <strain evidence="1">YIT 13062</strain>
    </source>
</reference>
<dbReference type="AlphaFoldDB" id="A0AA43P4D2"/>
<dbReference type="Proteomes" id="UP001161916">
    <property type="component" value="Unassembled WGS sequence"/>
</dbReference>
<proteinExistence type="predicted"/>
<dbReference type="RefSeq" id="WP_281105291.1">
    <property type="nucleotide sequence ID" value="NZ_JAOPMH010000001.1"/>
</dbReference>
<reference evidence="1" key="1">
    <citation type="submission" date="2022-09" db="EMBL/GenBank/DDBJ databases">
        <authorList>
            <person name="Orihara K."/>
        </authorList>
    </citation>
    <scope>NUCLEOTIDE SEQUENCE</scope>
    <source>
        <strain evidence="1">YIT 13062</strain>
    </source>
</reference>